<dbReference type="InterPro" id="IPR036860">
    <property type="entry name" value="SH2_dom_sf"/>
</dbReference>
<dbReference type="InterPro" id="IPR023393">
    <property type="entry name" value="START-like_dom_sf"/>
</dbReference>
<reference evidence="9" key="1">
    <citation type="journal article" date="2008" name="Nat. Genet.">
        <title>The Pristionchus pacificus genome provides a unique perspective on nematode lifestyle and parasitism.</title>
        <authorList>
            <person name="Dieterich C."/>
            <person name="Clifton S.W."/>
            <person name="Schuster L.N."/>
            <person name="Chinwalla A."/>
            <person name="Delehaunty K."/>
            <person name="Dinkelacker I."/>
            <person name="Fulton L."/>
            <person name="Fulton R."/>
            <person name="Godfrey J."/>
            <person name="Minx P."/>
            <person name="Mitreva M."/>
            <person name="Roeseler W."/>
            <person name="Tian H."/>
            <person name="Witte H."/>
            <person name="Yang S.P."/>
            <person name="Wilson R.K."/>
            <person name="Sommer R.J."/>
        </authorList>
    </citation>
    <scope>NUCLEOTIDE SEQUENCE [LARGE SCALE GENOMIC DNA]</scope>
    <source>
        <strain evidence="9">PS312</strain>
    </source>
</reference>
<keyword evidence="1 7" id="KW-0808">Transferase</keyword>
<dbReference type="AlphaFoldDB" id="A0A2A6BS21"/>
<dbReference type="PRINTS" id="PR00401">
    <property type="entry name" value="SH2DOMAIN"/>
</dbReference>
<dbReference type="GO" id="GO:0005524">
    <property type="term" value="F:ATP binding"/>
    <property type="evidence" value="ECO:0007669"/>
    <property type="project" value="UniProtKB-KW"/>
</dbReference>
<accession>A0A2A6BS21</accession>
<dbReference type="InterPro" id="IPR050198">
    <property type="entry name" value="Non-receptor_tyrosine_kinases"/>
</dbReference>
<dbReference type="InterPro" id="IPR002913">
    <property type="entry name" value="START_lipid-bd_dom"/>
</dbReference>
<dbReference type="SUPFAM" id="SSF55550">
    <property type="entry name" value="SH2 domain"/>
    <property type="match status" value="1"/>
</dbReference>
<evidence type="ECO:0000313" key="9">
    <source>
        <dbReference type="Proteomes" id="UP000005239"/>
    </source>
</evidence>
<comment type="similarity">
    <text evidence="7">Belongs to the protein kinase superfamily. Tyr protein kinase family.</text>
</comment>
<dbReference type="EnsemblMetazoa" id="PPA14951.1">
    <property type="protein sequence ID" value="PPA14951.1"/>
    <property type="gene ID" value="WBGene00104505"/>
</dbReference>
<dbReference type="InterPro" id="IPR011009">
    <property type="entry name" value="Kinase-like_dom_sf"/>
</dbReference>
<dbReference type="CDD" id="cd00173">
    <property type="entry name" value="SH2"/>
    <property type="match status" value="1"/>
</dbReference>
<dbReference type="Pfam" id="PF01852">
    <property type="entry name" value="START"/>
    <property type="match status" value="1"/>
</dbReference>
<gene>
    <name evidence="8" type="primary">WBGene00104505</name>
</gene>
<dbReference type="GO" id="GO:0008289">
    <property type="term" value="F:lipid binding"/>
    <property type="evidence" value="ECO:0007669"/>
    <property type="project" value="InterPro"/>
</dbReference>
<evidence type="ECO:0000256" key="1">
    <source>
        <dbReference type="ARBA" id="ARBA00022679"/>
    </source>
</evidence>
<keyword evidence="2 7" id="KW-0547">Nucleotide-binding</keyword>
<keyword evidence="4 7" id="KW-0067">ATP-binding</keyword>
<keyword evidence="3 7" id="KW-0418">Kinase</keyword>
<dbReference type="Gene3D" id="3.30.530.20">
    <property type="match status" value="1"/>
</dbReference>
<name>A0A2A6BS21_PRIPA</name>
<dbReference type="InterPro" id="IPR000719">
    <property type="entry name" value="Prot_kinase_dom"/>
</dbReference>
<dbReference type="InterPro" id="IPR008266">
    <property type="entry name" value="Tyr_kinase_AS"/>
</dbReference>
<dbReference type="SMART" id="SM00252">
    <property type="entry name" value="SH2"/>
    <property type="match status" value="1"/>
</dbReference>
<dbReference type="PROSITE" id="PS50001">
    <property type="entry name" value="SH2"/>
    <property type="match status" value="1"/>
</dbReference>
<dbReference type="CDD" id="cd00174">
    <property type="entry name" value="SH3"/>
    <property type="match status" value="1"/>
</dbReference>
<dbReference type="InterPro" id="IPR036028">
    <property type="entry name" value="SH3-like_dom_sf"/>
</dbReference>
<evidence type="ECO:0000256" key="5">
    <source>
        <dbReference type="ARBA" id="ARBA00023137"/>
    </source>
</evidence>
<dbReference type="GO" id="GO:0004715">
    <property type="term" value="F:non-membrane spanning protein tyrosine kinase activity"/>
    <property type="evidence" value="ECO:0000318"/>
    <property type="project" value="GO_Central"/>
</dbReference>
<dbReference type="Proteomes" id="UP000005239">
    <property type="component" value="Unassembled WGS sequence"/>
</dbReference>
<evidence type="ECO:0000256" key="7">
    <source>
        <dbReference type="RuleBase" id="RU362096"/>
    </source>
</evidence>
<dbReference type="EC" id="2.7.10.2" evidence="7"/>
<dbReference type="Gene3D" id="1.10.510.10">
    <property type="entry name" value="Transferase(Phosphotransferase) domain 1"/>
    <property type="match status" value="1"/>
</dbReference>
<dbReference type="PRINTS" id="PR00109">
    <property type="entry name" value="TYRKINASE"/>
</dbReference>
<dbReference type="PROSITE" id="PS00109">
    <property type="entry name" value="PROTEIN_KINASE_TYR"/>
    <property type="match status" value="1"/>
</dbReference>
<dbReference type="SUPFAM" id="SSF55961">
    <property type="entry name" value="Bet v1-like"/>
    <property type="match status" value="1"/>
</dbReference>
<dbReference type="InterPro" id="IPR000980">
    <property type="entry name" value="SH2"/>
</dbReference>
<keyword evidence="9" id="KW-1185">Reference proteome</keyword>
<accession>A0A8R1U9W2</accession>
<dbReference type="PROSITE" id="PS50011">
    <property type="entry name" value="PROTEIN_KINASE_DOM"/>
    <property type="match status" value="1"/>
</dbReference>
<evidence type="ECO:0000256" key="2">
    <source>
        <dbReference type="ARBA" id="ARBA00022741"/>
    </source>
</evidence>
<proteinExistence type="inferred from homology"/>
<dbReference type="PANTHER" id="PTHR24418">
    <property type="entry name" value="TYROSINE-PROTEIN KINASE"/>
    <property type="match status" value="1"/>
</dbReference>
<dbReference type="Gene3D" id="3.30.505.10">
    <property type="entry name" value="SH2 domain"/>
    <property type="match status" value="1"/>
</dbReference>
<dbReference type="SUPFAM" id="SSF56112">
    <property type="entry name" value="Protein kinase-like (PK-like)"/>
    <property type="match status" value="1"/>
</dbReference>
<dbReference type="OrthoDB" id="635774at2759"/>
<dbReference type="GO" id="GO:0005886">
    <property type="term" value="C:plasma membrane"/>
    <property type="evidence" value="ECO:0000318"/>
    <property type="project" value="GO_Central"/>
</dbReference>
<evidence type="ECO:0000256" key="4">
    <source>
        <dbReference type="ARBA" id="ARBA00022840"/>
    </source>
</evidence>
<dbReference type="Pfam" id="PF07714">
    <property type="entry name" value="PK_Tyr_Ser-Thr"/>
    <property type="match status" value="1"/>
</dbReference>
<evidence type="ECO:0000256" key="6">
    <source>
        <dbReference type="ARBA" id="ARBA00051245"/>
    </source>
</evidence>
<protein>
    <recommendedName>
        <fullName evidence="7">Tyrosine-protein kinase</fullName>
        <ecNumber evidence="7">2.7.10.2</ecNumber>
    </recommendedName>
</protein>
<dbReference type="SUPFAM" id="SSF50044">
    <property type="entry name" value="SH3-domain"/>
    <property type="match status" value="1"/>
</dbReference>
<dbReference type="InterPro" id="IPR001245">
    <property type="entry name" value="Ser-Thr/Tyr_kinase_cat_dom"/>
</dbReference>
<reference evidence="8" key="2">
    <citation type="submission" date="2022-06" db="UniProtKB">
        <authorList>
            <consortium name="EnsemblMetazoa"/>
        </authorList>
    </citation>
    <scope>IDENTIFICATION</scope>
    <source>
        <strain evidence="8">PS312</strain>
    </source>
</reference>
<organism evidence="8 9">
    <name type="scientific">Pristionchus pacificus</name>
    <name type="common">Parasitic nematode worm</name>
    <dbReference type="NCBI Taxonomy" id="54126"/>
    <lineage>
        <taxon>Eukaryota</taxon>
        <taxon>Metazoa</taxon>
        <taxon>Ecdysozoa</taxon>
        <taxon>Nematoda</taxon>
        <taxon>Chromadorea</taxon>
        <taxon>Rhabditida</taxon>
        <taxon>Rhabditina</taxon>
        <taxon>Diplogasteromorpha</taxon>
        <taxon>Diplogasteroidea</taxon>
        <taxon>Neodiplogasteridae</taxon>
        <taxon>Pristionchus</taxon>
    </lineage>
</organism>
<evidence type="ECO:0000256" key="3">
    <source>
        <dbReference type="ARBA" id="ARBA00022777"/>
    </source>
</evidence>
<sequence length="551" mass="62857">MFAWLVYGTTIVFSIVLLELGILQSRVAVGKTAEESYTSNDVFIIKSREVVAARAMREINGAYILACRSVSLPKEIPELKGSVRAHLHISVSRVRPDPEYPEYRNPPSSPKDPAHSCIYDYVICTDLKGMMFRSAVNQRILAFACRVVARTNEPRERLKALHDHAPTNTRKFLTFKKDDEFELVDAMKHDGWWWCNLDCSRADAEKELSDNKFAPGFFIVRPSSTNRNYWQALSLSIKSGRVNAEGQAIIHHYEIERKDGQMRIKFHLRDDYVEVAFPSLTKLVQYYARYPSAVRPRLTYSVKKEFDAWEIDVSEIDKGAFFGRGNLRQARPDFIVSTCMDTNIMRLEATTARRLSHENIVRIVGVCKTGGLDFYIVTEFLPGGDLKDYLEKYAKETAQVLSNRQYIEIAQKIASAMAHLEINKIVYRDLAARNVLVGQSLDIIKLVDFGLARSLDDKTYYRSQRKEFPLKWTAPEAWVFYGPDGRILQEGLSTSASDVWSFAVVLWEVYSMGLPPYGNREKLSSQRISEGKQVSGASRRVPGEYGSKFLI</sequence>
<evidence type="ECO:0000313" key="8">
    <source>
        <dbReference type="EnsemblMetazoa" id="PPA14951.1"/>
    </source>
</evidence>
<comment type="catalytic activity">
    <reaction evidence="6 7">
        <text>L-tyrosyl-[protein] + ATP = O-phospho-L-tyrosyl-[protein] + ADP + H(+)</text>
        <dbReference type="Rhea" id="RHEA:10596"/>
        <dbReference type="Rhea" id="RHEA-COMP:10136"/>
        <dbReference type="Rhea" id="RHEA-COMP:20101"/>
        <dbReference type="ChEBI" id="CHEBI:15378"/>
        <dbReference type="ChEBI" id="CHEBI:30616"/>
        <dbReference type="ChEBI" id="CHEBI:46858"/>
        <dbReference type="ChEBI" id="CHEBI:61978"/>
        <dbReference type="ChEBI" id="CHEBI:456216"/>
        <dbReference type="EC" id="2.7.10.2"/>
    </reaction>
</comment>
<dbReference type="PROSITE" id="PS50848">
    <property type="entry name" value="START"/>
    <property type="match status" value="1"/>
</dbReference>
<dbReference type="Pfam" id="PF00017">
    <property type="entry name" value="SH2"/>
    <property type="match status" value="1"/>
</dbReference>
<keyword evidence="5 7" id="KW-0829">Tyrosine-protein kinase</keyword>